<evidence type="ECO:0008006" key="4">
    <source>
        <dbReference type="Google" id="ProtNLM"/>
    </source>
</evidence>
<dbReference type="Proteomes" id="UP000019184">
    <property type="component" value="Unassembled WGS sequence"/>
</dbReference>
<reference evidence="2 3" key="1">
    <citation type="journal article" date="2014" name="ISME J.">
        <title>Candidatus Competibacter-lineage genomes retrieved from metagenomes reveal functional metabolic diversity.</title>
        <authorList>
            <person name="McIlroy S.J."/>
            <person name="Albertsen M."/>
            <person name="Andresen E.K."/>
            <person name="Saunders A.M."/>
            <person name="Kristiansen R."/>
            <person name="Stokholm-Bjerregaard M."/>
            <person name="Nielsen K.L."/>
            <person name="Nielsen P.H."/>
        </authorList>
    </citation>
    <scope>NUCLEOTIDE SEQUENCE [LARGE SCALE GENOMIC DNA]</scope>
    <source>
        <strain evidence="2 3">Run_B_J11</strain>
    </source>
</reference>
<dbReference type="AlphaFoldDB" id="A0A7U7G8U9"/>
<keyword evidence="3" id="KW-1185">Reference proteome</keyword>
<feature type="transmembrane region" description="Helical" evidence="1">
    <location>
        <begin position="6"/>
        <end position="22"/>
    </location>
</feature>
<name>A0A7U7G8U9_9GAMM</name>
<gene>
    <name evidence="2" type="ORF">BN874_130072</name>
</gene>
<accession>A0A7U7G8U9</accession>
<keyword evidence="1" id="KW-0812">Transmembrane</keyword>
<protein>
    <recommendedName>
        <fullName evidence="4">F0F1 ATP synthase subunit B</fullName>
    </recommendedName>
</protein>
<comment type="caution">
    <text evidence="2">The sequence shown here is derived from an EMBL/GenBank/DDBJ whole genome shotgun (WGS) entry which is preliminary data.</text>
</comment>
<sequence>MELDGFTVAAQIVNFLILVWLLKRFLYGRCINHGQIIHA</sequence>
<organism evidence="2 3">
    <name type="scientific">Candidatus Contendobacter odensis Run_B_J11</name>
    <dbReference type="NCBI Taxonomy" id="1400861"/>
    <lineage>
        <taxon>Bacteria</taxon>
        <taxon>Pseudomonadati</taxon>
        <taxon>Pseudomonadota</taxon>
        <taxon>Gammaproteobacteria</taxon>
        <taxon>Candidatus Competibacteraceae</taxon>
        <taxon>Candidatus Contendibacter</taxon>
    </lineage>
</organism>
<evidence type="ECO:0000313" key="3">
    <source>
        <dbReference type="Proteomes" id="UP000019184"/>
    </source>
</evidence>
<evidence type="ECO:0000256" key="1">
    <source>
        <dbReference type="SAM" id="Phobius"/>
    </source>
</evidence>
<keyword evidence="1" id="KW-0472">Membrane</keyword>
<keyword evidence="1" id="KW-1133">Transmembrane helix</keyword>
<evidence type="ECO:0000313" key="2">
    <source>
        <dbReference type="EMBL" id="CDH43747.1"/>
    </source>
</evidence>
<dbReference type="EMBL" id="CBTK010000035">
    <property type="protein sequence ID" value="CDH43747.1"/>
    <property type="molecule type" value="Genomic_DNA"/>
</dbReference>
<proteinExistence type="predicted"/>